<dbReference type="OMA" id="YIGPANT"/>
<feature type="domain" description="Tudor" evidence="1">
    <location>
        <begin position="662"/>
        <end position="722"/>
    </location>
</feature>
<accession>A0A023BD88</accession>
<dbReference type="InterPro" id="IPR035437">
    <property type="entry name" value="SNase_OB-fold_sf"/>
</dbReference>
<evidence type="ECO:0000313" key="4">
    <source>
        <dbReference type="Proteomes" id="UP000019763"/>
    </source>
</evidence>
<proteinExistence type="predicted"/>
<dbReference type="SMART" id="SM00333">
    <property type="entry name" value="TUDOR"/>
    <property type="match status" value="1"/>
</dbReference>
<feature type="domain" description="TNase-like" evidence="2">
    <location>
        <begin position="435"/>
        <end position="593"/>
    </location>
</feature>
<protein>
    <submittedName>
        <fullName evidence="3">Nuclease domain protein</fullName>
    </submittedName>
</protein>
<dbReference type="VEuPathDB" id="CryptoDB:GNI_007320"/>
<evidence type="ECO:0000313" key="3">
    <source>
        <dbReference type="EMBL" id="EZG87276.1"/>
    </source>
</evidence>
<dbReference type="PROSITE" id="PS50304">
    <property type="entry name" value="TUDOR"/>
    <property type="match status" value="1"/>
</dbReference>
<feature type="non-terminal residue" evidence="3">
    <location>
        <position position="1"/>
    </location>
</feature>
<dbReference type="Pfam" id="PF00565">
    <property type="entry name" value="SNase"/>
    <property type="match status" value="1"/>
</dbReference>
<name>A0A023BD88_GRENI</name>
<dbReference type="SMART" id="SM00318">
    <property type="entry name" value="SNc"/>
    <property type="match status" value="1"/>
</dbReference>
<dbReference type="EMBL" id="AFNH02000055">
    <property type="protein sequence ID" value="EZG87276.1"/>
    <property type="molecule type" value="Genomic_DNA"/>
</dbReference>
<dbReference type="RefSeq" id="XP_011128672.1">
    <property type="nucleotide sequence ID" value="XM_011130370.1"/>
</dbReference>
<dbReference type="eggNOG" id="KOG2039">
    <property type="taxonomic scope" value="Eukaryota"/>
</dbReference>
<dbReference type="GeneID" id="22910535"/>
<dbReference type="Gene3D" id="2.40.50.90">
    <property type="match status" value="3"/>
</dbReference>
<reference evidence="3" key="1">
    <citation type="submission" date="2013-12" db="EMBL/GenBank/DDBJ databases">
        <authorList>
            <person name="Omoto C.K."/>
            <person name="Sibley D."/>
            <person name="Venepally P."/>
            <person name="Hadjithomas M."/>
            <person name="Karamycheva S."/>
            <person name="Brunk B."/>
            <person name="Roos D."/>
            <person name="Caler E."/>
            <person name="Lorenzi H."/>
        </authorList>
    </citation>
    <scope>NUCLEOTIDE SEQUENCE</scope>
</reference>
<dbReference type="GO" id="GO:0016787">
    <property type="term" value="F:hydrolase activity"/>
    <property type="evidence" value="ECO:0007669"/>
    <property type="project" value="UniProtKB-KW"/>
</dbReference>
<dbReference type="Pfam" id="PF00567">
    <property type="entry name" value="TUDOR"/>
    <property type="match status" value="1"/>
</dbReference>
<dbReference type="Proteomes" id="UP000019763">
    <property type="component" value="Unassembled WGS sequence"/>
</dbReference>
<dbReference type="AlphaFoldDB" id="A0A023BD88"/>
<dbReference type="PANTHER" id="PTHR12302:SF2">
    <property type="entry name" value="STAPHYLOCOCCAL NUCLEASE DOMAIN-CONTAINING PROTEIN 1"/>
    <property type="match status" value="1"/>
</dbReference>
<evidence type="ECO:0000259" key="2">
    <source>
        <dbReference type="PROSITE" id="PS50830"/>
    </source>
</evidence>
<dbReference type="GO" id="GO:0004519">
    <property type="term" value="F:endonuclease activity"/>
    <property type="evidence" value="ECO:0007669"/>
    <property type="project" value="UniProtKB-KW"/>
</dbReference>
<dbReference type="InterPro" id="IPR016071">
    <property type="entry name" value="Staphylococal_nuclease_OB-fold"/>
</dbReference>
<dbReference type="SUPFAM" id="SSF63748">
    <property type="entry name" value="Tudor/PWWP/MBT"/>
    <property type="match status" value="1"/>
</dbReference>
<keyword evidence="4" id="KW-1185">Reference proteome</keyword>
<dbReference type="OrthoDB" id="10023235at2759"/>
<dbReference type="PROSITE" id="PS50830">
    <property type="entry name" value="TNASE_3"/>
    <property type="match status" value="1"/>
</dbReference>
<sequence length="784" mass="85427">EGAAEARAALLSLALGKNIMIEPCSATPGAEVTTEKLSSAENGGCEKWVTAKTSEGEDLSLLMLRGGYVVVDAATAPAARLEEYLRVPATRPPCGPAIKAVNYDASVLEESRTDQLCVVEKVLSGTEVECFVPSAQTYLRLGLAGLEAAREEECVELLTMRVLGRQFNLRLVGTVDGRIYGALSFPEGGLVVRTVLEVGLGRLHESSAQRLRMAQRAALQNAVAEAKKLKVGIWQATAGGEDGATTASNTPTARDLATVGEFDARLADVFGTSSLLVLEGNPQTGVITPFSPHRAVYLSHLRGRAAGWLTPAREAIKEICGTRKLRIKIDYMRCAQNVDNPPRPSDDYGRLHYATVIVQEPGTKTCLNKELLRRGFARLDRLQNGAVKTSLYEEMEQLSRDSTPNNQPAPKFNDYIGPANTRRARQLYNSLRNESCLRIFVERVVTGTRYRAYVPGYAAMISVSLSGVTAPQVARRNVGFEDPEDKPADEPFANESIAWAELNVNYRPFMAQFVNCDMGGTFSSILTPPGAKKEGTKTSLSSVDLAISGTPLQETMLREGYAMVFDRFPGPHAEEYYKLEERAISEKKGIWSLEENVIYFGRKEDATKTTDVLGNWGDVSISHCESSSEVYVQKHSRTNDLLDIQRTIAREAVATYSTQSKTELPAKNSIILAKFEGEWYRARVLNVKSGLGSIEVFFLDYGNTAEITSLDDIAVLPTAVNVIAYPPLASRVGLAYIKNPSIDPGSLDNACDVIMEFGEEQTCQCECVGTLDTVPQVLATGTAP</sequence>
<dbReference type="PANTHER" id="PTHR12302">
    <property type="entry name" value="EBNA2 BINDING PROTEIN P100"/>
    <property type="match status" value="1"/>
</dbReference>
<dbReference type="SUPFAM" id="SSF50199">
    <property type="entry name" value="Staphylococcal nuclease"/>
    <property type="match status" value="3"/>
</dbReference>
<gene>
    <name evidence="3" type="ORF">GNI_007320</name>
</gene>
<dbReference type="Gene3D" id="2.30.30.140">
    <property type="match status" value="1"/>
</dbReference>
<evidence type="ECO:0000259" key="1">
    <source>
        <dbReference type="PROSITE" id="PS50304"/>
    </source>
</evidence>
<dbReference type="InterPro" id="IPR002999">
    <property type="entry name" value="Tudor"/>
</dbReference>
<organism evidence="3 4">
    <name type="scientific">Gregarina niphandrodes</name>
    <name type="common">Septate eugregarine</name>
    <dbReference type="NCBI Taxonomy" id="110365"/>
    <lineage>
        <taxon>Eukaryota</taxon>
        <taxon>Sar</taxon>
        <taxon>Alveolata</taxon>
        <taxon>Apicomplexa</taxon>
        <taxon>Conoidasida</taxon>
        <taxon>Gregarinasina</taxon>
        <taxon>Eugregarinorida</taxon>
        <taxon>Gregarinidae</taxon>
        <taxon>Gregarina</taxon>
    </lineage>
</organism>
<comment type="caution">
    <text evidence="3">The sequence shown here is derived from an EMBL/GenBank/DDBJ whole genome shotgun (WGS) entry which is preliminary data.</text>
</comment>